<dbReference type="PANTHER" id="PTHR48111:SF37">
    <property type="entry name" value="RESPONSE REGULATOR PROTEIN CARR"/>
    <property type="match status" value="1"/>
</dbReference>
<dbReference type="SMART" id="SM00448">
    <property type="entry name" value="REC"/>
    <property type="match status" value="1"/>
</dbReference>
<dbReference type="InterPro" id="IPR001867">
    <property type="entry name" value="OmpR/PhoB-type_DNA-bd"/>
</dbReference>
<dbReference type="Proteomes" id="UP001575181">
    <property type="component" value="Unassembled WGS sequence"/>
</dbReference>
<dbReference type="PANTHER" id="PTHR48111">
    <property type="entry name" value="REGULATOR OF RPOS"/>
    <property type="match status" value="1"/>
</dbReference>
<dbReference type="SMART" id="SM00862">
    <property type="entry name" value="Trans_reg_C"/>
    <property type="match status" value="1"/>
</dbReference>
<dbReference type="SUPFAM" id="SSF52172">
    <property type="entry name" value="CheY-like"/>
    <property type="match status" value="1"/>
</dbReference>
<dbReference type="InterPro" id="IPR016032">
    <property type="entry name" value="Sig_transdc_resp-reg_C-effctor"/>
</dbReference>
<proteinExistence type="predicted"/>
<dbReference type="EMBL" id="JBGUAW010000006">
    <property type="protein sequence ID" value="MFA9461164.1"/>
    <property type="molecule type" value="Genomic_DNA"/>
</dbReference>
<dbReference type="Gene3D" id="3.40.50.2300">
    <property type="match status" value="1"/>
</dbReference>
<evidence type="ECO:0000259" key="5">
    <source>
        <dbReference type="PROSITE" id="PS51755"/>
    </source>
</evidence>
<keyword evidence="2" id="KW-0597">Phosphoprotein</keyword>
<dbReference type="CDD" id="cd00383">
    <property type="entry name" value="trans_reg_C"/>
    <property type="match status" value="1"/>
</dbReference>
<dbReference type="Gene3D" id="6.10.250.690">
    <property type="match status" value="1"/>
</dbReference>
<organism evidence="6 7">
    <name type="scientific">Thiohalorhabdus methylotrophus</name>
    <dbReference type="NCBI Taxonomy" id="3242694"/>
    <lineage>
        <taxon>Bacteria</taxon>
        <taxon>Pseudomonadati</taxon>
        <taxon>Pseudomonadota</taxon>
        <taxon>Gammaproteobacteria</taxon>
        <taxon>Thiohalorhabdales</taxon>
        <taxon>Thiohalorhabdaceae</taxon>
        <taxon>Thiohalorhabdus</taxon>
    </lineage>
</organism>
<keyword evidence="1 3" id="KW-0238">DNA-binding</keyword>
<dbReference type="Pfam" id="PF00486">
    <property type="entry name" value="Trans_reg_C"/>
    <property type="match status" value="1"/>
</dbReference>
<reference evidence="6 7" key="1">
    <citation type="submission" date="2024-08" db="EMBL/GenBank/DDBJ databases">
        <title>Whole-genome sequencing of halo(alkali)philic microorganisms from hypersaline lakes.</title>
        <authorList>
            <person name="Sorokin D.Y."/>
            <person name="Merkel A.Y."/>
            <person name="Messina E."/>
            <person name="Yakimov M."/>
        </authorList>
    </citation>
    <scope>NUCLEOTIDE SEQUENCE [LARGE SCALE GENOMIC DNA]</scope>
    <source>
        <strain evidence="6 7">Cl-TMA</strain>
    </source>
</reference>
<evidence type="ECO:0000259" key="4">
    <source>
        <dbReference type="PROSITE" id="PS50110"/>
    </source>
</evidence>
<keyword evidence="7" id="KW-1185">Reference proteome</keyword>
<dbReference type="Pfam" id="PF00072">
    <property type="entry name" value="Response_reg"/>
    <property type="match status" value="1"/>
</dbReference>
<protein>
    <submittedName>
        <fullName evidence="6">Response regulator transcription factor</fullName>
    </submittedName>
</protein>
<dbReference type="InterPro" id="IPR039420">
    <property type="entry name" value="WalR-like"/>
</dbReference>
<feature type="DNA-binding region" description="OmpR/PhoB-type" evidence="3">
    <location>
        <begin position="124"/>
        <end position="219"/>
    </location>
</feature>
<evidence type="ECO:0000313" key="7">
    <source>
        <dbReference type="Proteomes" id="UP001575181"/>
    </source>
</evidence>
<evidence type="ECO:0000256" key="3">
    <source>
        <dbReference type="PROSITE-ProRule" id="PRU01091"/>
    </source>
</evidence>
<gene>
    <name evidence="6" type="ORF">ACERLL_10040</name>
</gene>
<dbReference type="InterPro" id="IPR011006">
    <property type="entry name" value="CheY-like_superfamily"/>
</dbReference>
<feature type="domain" description="Response regulatory" evidence="4">
    <location>
        <begin position="2"/>
        <end position="116"/>
    </location>
</feature>
<dbReference type="SUPFAM" id="SSF46894">
    <property type="entry name" value="C-terminal effector domain of the bipartite response regulators"/>
    <property type="match status" value="1"/>
</dbReference>
<feature type="modified residue" description="4-aspartylphosphate" evidence="2">
    <location>
        <position position="51"/>
    </location>
</feature>
<dbReference type="PROSITE" id="PS50110">
    <property type="entry name" value="RESPONSE_REGULATORY"/>
    <property type="match status" value="1"/>
</dbReference>
<name>A0ABV4TVM4_9GAMM</name>
<sequence>MRILVVEDDTELAERIQTALRKSGYAADIASDGGEAEYLGREEPYDAVILDLGLPERSGLAVLENWRSQANRVPVLILTARNAWFERVEGFEAGADDYLGKPFHMEELLARLGALLRRGHGQAGGPIRAAGLTLDEHAQNVRTPDGTVHGLTATEFRLLRYFMLNPGRVLSKSTLSEHAYEYDADKDSNVLEVYVRRLRGKIGKERIQTRRGQGYVLQANEP</sequence>
<dbReference type="InterPro" id="IPR001789">
    <property type="entry name" value="Sig_transdc_resp-reg_receiver"/>
</dbReference>
<evidence type="ECO:0000256" key="1">
    <source>
        <dbReference type="ARBA" id="ARBA00023125"/>
    </source>
</evidence>
<accession>A0ABV4TVM4</accession>
<feature type="domain" description="OmpR/PhoB-type" evidence="5">
    <location>
        <begin position="124"/>
        <end position="219"/>
    </location>
</feature>
<dbReference type="PROSITE" id="PS51755">
    <property type="entry name" value="OMPR_PHOB"/>
    <property type="match status" value="1"/>
</dbReference>
<dbReference type="RefSeq" id="WP_373655950.1">
    <property type="nucleotide sequence ID" value="NZ_JBGUAW010000006.1"/>
</dbReference>
<evidence type="ECO:0000256" key="2">
    <source>
        <dbReference type="PROSITE-ProRule" id="PRU00169"/>
    </source>
</evidence>
<evidence type="ECO:0000313" key="6">
    <source>
        <dbReference type="EMBL" id="MFA9461164.1"/>
    </source>
</evidence>
<dbReference type="InterPro" id="IPR036388">
    <property type="entry name" value="WH-like_DNA-bd_sf"/>
</dbReference>
<comment type="caution">
    <text evidence="6">The sequence shown here is derived from an EMBL/GenBank/DDBJ whole genome shotgun (WGS) entry which is preliminary data.</text>
</comment>
<dbReference type="Gene3D" id="1.10.10.10">
    <property type="entry name" value="Winged helix-like DNA-binding domain superfamily/Winged helix DNA-binding domain"/>
    <property type="match status" value="1"/>
</dbReference>